<reference evidence="4 5" key="1">
    <citation type="submission" date="2018-06" db="EMBL/GenBank/DDBJ databases">
        <authorList>
            <consortium name="Pathogen Informatics"/>
            <person name="Doyle S."/>
        </authorList>
    </citation>
    <scope>NUCLEOTIDE SEQUENCE [LARGE SCALE GENOMIC DNA]</scope>
    <source>
        <strain evidence="4 5">NCTC12195</strain>
    </source>
</reference>
<keyword evidence="2 4" id="KW-0560">Oxidoreductase</keyword>
<feature type="domain" description="Aldehyde dehydrogenase" evidence="3">
    <location>
        <begin position="1"/>
        <end position="98"/>
    </location>
</feature>
<gene>
    <name evidence="4" type="ORF">NCTC12195_03783</name>
</gene>
<dbReference type="EMBL" id="UHDK01000001">
    <property type="protein sequence ID" value="SUM34268.1"/>
    <property type="molecule type" value="Genomic_DNA"/>
</dbReference>
<dbReference type="Gene3D" id="3.40.605.10">
    <property type="entry name" value="Aldehyde Dehydrogenase, Chain A, domain 1"/>
    <property type="match status" value="1"/>
</dbReference>
<sequence>MVIAREEIFGPVMSIITYNDLDEAIEIANDTEYGLAGYVFGTDKDTLLKVARSVEAGTIQINEAPRRPDLPFGGYKKSGIGREWGDFGIEEFLEVKAIAGYFN</sequence>
<dbReference type="SUPFAM" id="SSF53720">
    <property type="entry name" value="ALDH-like"/>
    <property type="match status" value="1"/>
</dbReference>
<dbReference type="InterPro" id="IPR016162">
    <property type="entry name" value="Ald_DH_N"/>
</dbReference>
<organism evidence="4 5">
    <name type="scientific">Staphylococcus gallinarum</name>
    <dbReference type="NCBI Taxonomy" id="1293"/>
    <lineage>
        <taxon>Bacteria</taxon>
        <taxon>Bacillati</taxon>
        <taxon>Bacillota</taxon>
        <taxon>Bacilli</taxon>
        <taxon>Bacillales</taxon>
        <taxon>Staphylococcaceae</taxon>
        <taxon>Staphylococcus</taxon>
    </lineage>
</organism>
<protein>
    <submittedName>
        <fullName evidence="4">Aldehyde dehydrogenase</fullName>
        <ecNumber evidence="4">1.2.1.3</ecNumber>
    </submittedName>
</protein>
<evidence type="ECO:0000259" key="3">
    <source>
        <dbReference type="Pfam" id="PF00171"/>
    </source>
</evidence>
<evidence type="ECO:0000256" key="1">
    <source>
        <dbReference type="ARBA" id="ARBA00009986"/>
    </source>
</evidence>
<dbReference type="EC" id="1.2.1.3" evidence="4"/>
<evidence type="ECO:0000256" key="2">
    <source>
        <dbReference type="ARBA" id="ARBA00023002"/>
    </source>
</evidence>
<dbReference type="GO" id="GO:0004029">
    <property type="term" value="F:aldehyde dehydrogenase (NAD+) activity"/>
    <property type="evidence" value="ECO:0007669"/>
    <property type="project" value="UniProtKB-EC"/>
</dbReference>
<comment type="similarity">
    <text evidence="1">Belongs to the aldehyde dehydrogenase family.</text>
</comment>
<accession>A0A380FJG8</accession>
<dbReference type="PANTHER" id="PTHR42804">
    <property type="entry name" value="ALDEHYDE DEHYDROGENASE"/>
    <property type="match status" value="1"/>
</dbReference>
<evidence type="ECO:0000313" key="5">
    <source>
        <dbReference type="Proteomes" id="UP000255277"/>
    </source>
</evidence>
<dbReference type="InterPro" id="IPR016163">
    <property type="entry name" value="Ald_DH_C"/>
</dbReference>
<dbReference type="Proteomes" id="UP000255277">
    <property type="component" value="Unassembled WGS sequence"/>
</dbReference>
<dbReference type="AlphaFoldDB" id="A0A380FJG8"/>
<evidence type="ECO:0000313" key="4">
    <source>
        <dbReference type="EMBL" id="SUM34268.1"/>
    </source>
</evidence>
<dbReference type="Pfam" id="PF00171">
    <property type="entry name" value="Aldedh"/>
    <property type="match status" value="1"/>
</dbReference>
<dbReference type="Gene3D" id="3.40.309.10">
    <property type="entry name" value="Aldehyde Dehydrogenase, Chain A, domain 2"/>
    <property type="match status" value="1"/>
</dbReference>
<name>A0A380FJG8_STAGA</name>
<dbReference type="InterPro" id="IPR016161">
    <property type="entry name" value="Ald_DH/histidinol_DH"/>
</dbReference>
<proteinExistence type="inferred from homology"/>
<dbReference type="PANTHER" id="PTHR42804:SF1">
    <property type="entry name" value="ALDEHYDE DEHYDROGENASE-RELATED"/>
    <property type="match status" value="1"/>
</dbReference>
<dbReference type="InterPro" id="IPR015590">
    <property type="entry name" value="Aldehyde_DH_dom"/>
</dbReference>